<feature type="compositionally biased region" description="Basic and acidic residues" evidence="1">
    <location>
        <begin position="68"/>
        <end position="82"/>
    </location>
</feature>
<reference evidence="2 3" key="1">
    <citation type="journal article" date="2023" name="Nucleic Acids Res.">
        <title>The hologenome of Daphnia magna reveals possible DNA methylation and microbiome-mediated evolution of the host genome.</title>
        <authorList>
            <person name="Chaturvedi A."/>
            <person name="Li X."/>
            <person name="Dhandapani V."/>
            <person name="Marshall H."/>
            <person name="Kissane S."/>
            <person name="Cuenca-Cambronero M."/>
            <person name="Asole G."/>
            <person name="Calvet F."/>
            <person name="Ruiz-Romero M."/>
            <person name="Marangio P."/>
            <person name="Guigo R."/>
            <person name="Rago D."/>
            <person name="Mirbahai L."/>
            <person name="Eastwood N."/>
            <person name="Colbourne J.K."/>
            <person name="Zhou J."/>
            <person name="Mallon E."/>
            <person name="Orsini L."/>
        </authorList>
    </citation>
    <scope>NUCLEOTIDE SEQUENCE [LARGE SCALE GENOMIC DNA]</scope>
    <source>
        <strain evidence="2">LRV0_1</strain>
    </source>
</reference>
<keyword evidence="3" id="KW-1185">Reference proteome</keyword>
<evidence type="ECO:0000256" key="1">
    <source>
        <dbReference type="SAM" id="MobiDB-lite"/>
    </source>
</evidence>
<name>A0ABQ9Z2F0_9CRUS</name>
<dbReference type="Proteomes" id="UP001234178">
    <property type="component" value="Unassembled WGS sequence"/>
</dbReference>
<feature type="compositionally biased region" description="Basic and acidic residues" evidence="1">
    <location>
        <begin position="41"/>
        <end position="54"/>
    </location>
</feature>
<organism evidence="2 3">
    <name type="scientific">Daphnia magna</name>
    <dbReference type="NCBI Taxonomy" id="35525"/>
    <lineage>
        <taxon>Eukaryota</taxon>
        <taxon>Metazoa</taxon>
        <taxon>Ecdysozoa</taxon>
        <taxon>Arthropoda</taxon>
        <taxon>Crustacea</taxon>
        <taxon>Branchiopoda</taxon>
        <taxon>Diplostraca</taxon>
        <taxon>Cladocera</taxon>
        <taxon>Anomopoda</taxon>
        <taxon>Daphniidae</taxon>
        <taxon>Daphnia</taxon>
    </lineage>
</organism>
<protein>
    <submittedName>
        <fullName evidence="2">Uncharacterized protein</fullName>
    </submittedName>
</protein>
<feature type="region of interest" description="Disordered" evidence="1">
    <location>
        <begin position="41"/>
        <end position="85"/>
    </location>
</feature>
<sequence length="158" mass="17578">MAVQTLRCSSTYKYLGPSISCFSKSLKLYAIPLFHSHKLKNQAEGRKPRAEAGARSRKPGAEAEGEAEVAKQGEKPRGEARGPKRLNSAWRETSIAIQHLVLALGGVNNSESLLSLTERVDIQVNSFQSLELSLFYPIAIFQMQRFRVELIVVAVFLF</sequence>
<dbReference type="EMBL" id="JAOYFB010000002">
    <property type="protein sequence ID" value="KAK4007084.1"/>
    <property type="molecule type" value="Genomic_DNA"/>
</dbReference>
<comment type="caution">
    <text evidence="2">The sequence shown here is derived from an EMBL/GenBank/DDBJ whole genome shotgun (WGS) entry which is preliminary data.</text>
</comment>
<evidence type="ECO:0000313" key="3">
    <source>
        <dbReference type="Proteomes" id="UP001234178"/>
    </source>
</evidence>
<gene>
    <name evidence="2" type="ORF">OUZ56_012241</name>
</gene>
<proteinExistence type="predicted"/>
<evidence type="ECO:0000313" key="2">
    <source>
        <dbReference type="EMBL" id="KAK4007084.1"/>
    </source>
</evidence>
<accession>A0ABQ9Z2F0</accession>